<dbReference type="Proteomes" id="UP000478052">
    <property type="component" value="Unassembled WGS sequence"/>
</dbReference>
<name>A0A6G0YNU6_APHCR</name>
<gene>
    <name evidence="2" type="ORF">FWK35_00012711</name>
</gene>
<evidence type="ECO:0000313" key="2">
    <source>
        <dbReference type="EMBL" id="KAF0759045.1"/>
    </source>
</evidence>
<keyword evidence="3" id="KW-1185">Reference proteome</keyword>
<feature type="domain" description="Reverse transcriptase/retrotransposon-derived protein RNase H-like" evidence="1">
    <location>
        <begin position="9"/>
        <end position="64"/>
    </location>
</feature>
<protein>
    <recommendedName>
        <fullName evidence="1">Reverse transcriptase/retrotransposon-derived protein RNase H-like domain-containing protein</fullName>
    </recommendedName>
</protein>
<evidence type="ECO:0000259" key="1">
    <source>
        <dbReference type="Pfam" id="PF17919"/>
    </source>
</evidence>
<evidence type="ECO:0000313" key="3">
    <source>
        <dbReference type="Proteomes" id="UP000478052"/>
    </source>
</evidence>
<dbReference type="OrthoDB" id="1430630at2759"/>
<comment type="caution">
    <text evidence="2">The sequence shown here is derived from an EMBL/GenBank/DDBJ whole genome shotgun (WGS) entry which is preliminary data.</text>
</comment>
<dbReference type="InterPro" id="IPR041577">
    <property type="entry name" value="RT_RNaseH_2"/>
</dbReference>
<dbReference type="EMBL" id="VUJU01003126">
    <property type="protein sequence ID" value="KAF0759045.1"/>
    <property type="molecule type" value="Genomic_DNA"/>
</dbReference>
<dbReference type="AlphaFoldDB" id="A0A6G0YNU6"/>
<dbReference type="Pfam" id="PF17919">
    <property type="entry name" value="RT_RNaseH_2"/>
    <property type="match status" value="1"/>
</dbReference>
<accession>A0A6G0YNU6</accession>
<proteinExistence type="predicted"/>
<sequence>MYDPTAIVTQVQINASALELSGRLMQSSSLSELHMVYAVSKNNTDAESRYHSGRLELYAIIWTLN</sequence>
<reference evidence="2 3" key="1">
    <citation type="submission" date="2019-08" db="EMBL/GenBank/DDBJ databases">
        <title>Whole genome of Aphis craccivora.</title>
        <authorList>
            <person name="Voronova N.V."/>
            <person name="Shulinski R.S."/>
            <person name="Bandarenka Y.V."/>
            <person name="Zhorov D.G."/>
            <person name="Warner D."/>
        </authorList>
    </citation>
    <scope>NUCLEOTIDE SEQUENCE [LARGE SCALE GENOMIC DNA]</scope>
    <source>
        <strain evidence="2">180601</strain>
        <tissue evidence="2">Whole Body</tissue>
    </source>
</reference>
<organism evidence="2 3">
    <name type="scientific">Aphis craccivora</name>
    <name type="common">Cowpea aphid</name>
    <dbReference type="NCBI Taxonomy" id="307492"/>
    <lineage>
        <taxon>Eukaryota</taxon>
        <taxon>Metazoa</taxon>
        <taxon>Ecdysozoa</taxon>
        <taxon>Arthropoda</taxon>
        <taxon>Hexapoda</taxon>
        <taxon>Insecta</taxon>
        <taxon>Pterygota</taxon>
        <taxon>Neoptera</taxon>
        <taxon>Paraneoptera</taxon>
        <taxon>Hemiptera</taxon>
        <taxon>Sternorrhyncha</taxon>
        <taxon>Aphidomorpha</taxon>
        <taxon>Aphidoidea</taxon>
        <taxon>Aphididae</taxon>
        <taxon>Aphidini</taxon>
        <taxon>Aphis</taxon>
        <taxon>Aphis</taxon>
    </lineage>
</organism>